<keyword evidence="4" id="KW-1185">Reference proteome</keyword>
<dbReference type="EMBL" id="JACIDV010000001">
    <property type="protein sequence ID" value="MBB3944328.1"/>
    <property type="molecule type" value="Genomic_DNA"/>
</dbReference>
<evidence type="ECO:0000259" key="2">
    <source>
        <dbReference type="PROSITE" id="PS50111"/>
    </source>
</evidence>
<comment type="caution">
    <text evidence="3">The sequence shown here is derived from an EMBL/GenBank/DDBJ whole genome shotgun (WGS) entry which is preliminary data.</text>
</comment>
<gene>
    <name evidence="3" type="ORF">GGQ73_000251</name>
</gene>
<dbReference type="RefSeq" id="WP_183893321.1">
    <property type="nucleotide sequence ID" value="NZ_JACIDV010000001.1"/>
</dbReference>
<evidence type="ECO:0000313" key="3">
    <source>
        <dbReference type="EMBL" id="MBB3944328.1"/>
    </source>
</evidence>
<name>A0A7W6FZZ8_9HYPH</name>
<proteinExistence type="predicted"/>
<sequence>MNTAQQLKTTFEIDRQVEFTSKLTAAHARIEKAFLEGGAVLVSVMDILANLTGILDGMTGTIDGQTAQTTLDGLGKTIDDLAQLPKTEKTRQAAFNSLAEMCSSTGGHIDDIHETIRYLKTFVITVKITGAGLAEFAGFADEIRERIQSGADEVSRFAKNLEAMRSQLIKARSYSSGTLADFESTIPQIIAGLNENSARISTQQQEMSDIAAQVKKIASTIQGKIGSVLSSLQIGDITRQRIEHIQRMLEMLDDFASSDEGKQLDAGEYAVLKEAVLQMAGAQMNETAAAFHRDCTKIFKSISSFADDAARILSLRDELVDKTRNGDKDTLALMEQGIVEACNLVTRVQESSAGADNVVLSVTNSAQELSRGIEILRSIKIDIHYMALNSNLRCSKLGDAGRSVNVVSGEMRVFAGKLETPADAIVEELQRVEGATSQLAQQGRGLSADLALPLNESLHAIRRAKTQMDAGLQALADEGQAVFSRISSAVVTLDFESELGATFNECCQISAQLSQGFDANVSAFSHKIETFSSAVYKLYTMSQERDIHVRFLPVSVPSARANVTSIASNAAAADDDDLFADALF</sequence>
<evidence type="ECO:0000256" key="1">
    <source>
        <dbReference type="PROSITE-ProRule" id="PRU00284"/>
    </source>
</evidence>
<feature type="domain" description="Methyl-accepting transducer" evidence="2">
    <location>
        <begin position="297"/>
        <end position="438"/>
    </location>
</feature>
<dbReference type="GO" id="GO:0016020">
    <property type="term" value="C:membrane"/>
    <property type="evidence" value="ECO:0007669"/>
    <property type="project" value="InterPro"/>
</dbReference>
<dbReference type="InterPro" id="IPR004089">
    <property type="entry name" value="MCPsignal_dom"/>
</dbReference>
<keyword evidence="1" id="KW-0807">Transducer</keyword>
<dbReference type="Proteomes" id="UP000565286">
    <property type="component" value="Unassembled WGS sequence"/>
</dbReference>
<dbReference type="SUPFAM" id="SSF58104">
    <property type="entry name" value="Methyl-accepting chemotaxis protein (MCP) signaling domain"/>
    <property type="match status" value="1"/>
</dbReference>
<dbReference type="PROSITE" id="PS50111">
    <property type="entry name" value="CHEMOTAXIS_TRANSDUC_2"/>
    <property type="match status" value="1"/>
</dbReference>
<dbReference type="GO" id="GO:0007165">
    <property type="term" value="P:signal transduction"/>
    <property type="evidence" value="ECO:0007669"/>
    <property type="project" value="UniProtKB-KW"/>
</dbReference>
<protein>
    <submittedName>
        <fullName evidence="3">Methyl-accepting chemotaxis protein</fullName>
    </submittedName>
</protein>
<dbReference type="AlphaFoldDB" id="A0A7W6FZZ8"/>
<accession>A0A7W6FZZ8</accession>
<reference evidence="3 4" key="1">
    <citation type="submission" date="2020-08" db="EMBL/GenBank/DDBJ databases">
        <title>Genomic Encyclopedia of Type Strains, Phase IV (KMG-IV): sequencing the most valuable type-strain genomes for metagenomic binning, comparative biology and taxonomic classification.</title>
        <authorList>
            <person name="Goeker M."/>
        </authorList>
    </citation>
    <scope>NUCLEOTIDE SEQUENCE [LARGE SCALE GENOMIC DNA]</scope>
    <source>
        <strain evidence="3 4">DSM 26438</strain>
    </source>
</reference>
<dbReference type="Gene3D" id="1.10.287.950">
    <property type="entry name" value="Methyl-accepting chemotaxis protein"/>
    <property type="match status" value="1"/>
</dbReference>
<organism evidence="3 4">
    <name type="scientific">Rhizobium skierniewicense</name>
    <dbReference type="NCBI Taxonomy" id="984260"/>
    <lineage>
        <taxon>Bacteria</taxon>
        <taxon>Pseudomonadati</taxon>
        <taxon>Pseudomonadota</taxon>
        <taxon>Alphaproteobacteria</taxon>
        <taxon>Hyphomicrobiales</taxon>
        <taxon>Rhizobiaceae</taxon>
        <taxon>Rhizobium/Agrobacterium group</taxon>
        <taxon>Rhizobium</taxon>
    </lineage>
</organism>
<evidence type="ECO:0000313" key="4">
    <source>
        <dbReference type="Proteomes" id="UP000565286"/>
    </source>
</evidence>